<evidence type="ECO:0000313" key="3">
    <source>
        <dbReference type="Proteomes" id="UP000221845"/>
    </source>
</evidence>
<organism evidence="2 3">
    <name type="scientific">Pseudomonas phage Skulduggery</name>
    <dbReference type="NCBI Taxonomy" id="2006671"/>
    <lineage>
        <taxon>Viruses</taxon>
        <taxon>Duplodnaviria</taxon>
        <taxon>Heunggongvirae</taxon>
        <taxon>Uroviricota</taxon>
        <taxon>Caudoviricetes</taxon>
        <taxon>Skulduggeryvirus</taxon>
        <taxon>Skulduggeryvirus skulduggery</taxon>
    </lineage>
</organism>
<keyword evidence="1" id="KW-0812">Transmembrane</keyword>
<gene>
    <name evidence="2" type="ORF">SKUL_31</name>
</gene>
<keyword evidence="1" id="KW-1133">Transmembrane helix</keyword>
<evidence type="ECO:0000256" key="1">
    <source>
        <dbReference type="SAM" id="Phobius"/>
    </source>
</evidence>
<evidence type="ECO:0000313" key="2">
    <source>
        <dbReference type="EMBL" id="ARV77130.1"/>
    </source>
</evidence>
<dbReference type="EMBL" id="MF042361">
    <property type="protein sequence ID" value="ARV77130.1"/>
    <property type="molecule type" value="Genomic_DNA"/>
</dbReference>
<name>A0A1Y0SUS1_9CAUD</name>
<proteinExistence type="predicted"/>
<keyword evidence="3" id="KW-1185">Reference proteome</keyword>
<accession>A0A1Y0SUS1</accession>
<reference evidence="2 3" key="1">
    <citation type="submission" date="2017-05" db="EMBL/GenBank/DDBJ databases">
        <authorList>
            <person name="Song R."/>
            <person name="Chenine A.L."/>
            <person name="Ruprecht R.M."/>
        </authorList>
    </citation>
    <scope>NUCLEOTIDE SEQUENCE [LARGE SCALE GENOMIC DNA]</scope>
</reference>
<feature type="transmembrane region" description="Helical" evidence="1">
    <location>
        <begin position="16"/>
        <end position="34"/>
    </location>
</feature>
<sequence>MSKHKCPRVGLKSLELWAIIGFLMMVGFGGGWLARDAVIDTQQEQAK</sequence>
<dbReference type="Proteomes" id="UP000221845">
    <property type="component" value="Segment"/>
</dbReference>
<keyword evidence="1" id="KW-0472">Membrane</keyword>
<protein>
    <submittedName>
        <fullName evidence="2">Uncharacterized protein</fullName>
    </submittedName>
</protein>